<keyword evidence="3" id="KW-1185">Reference proteome</keyword>
<organism evidence="2 3">
    <name type="scientific">Peptoclostridium acidaminophilum DSM 3953</name>
    <dbReference type="NCBI Taxonomy" id="1286171"/>
    <lineage>
        <taxon>Bacteria</taxon>
        <taxon>Bacillati</taxon>
        <taxon>Bacillota</taxon>
        <taxon>Clostridia</taxon>
        <taxon>Peptostreptococcales</taxon>
        <taxon>Peptoclostridiaceae</taxon>
        <taxon>Peptoclostridium</taxon>
    </lineage>
</organism>
<protein>
    <submittedName>
        <fullName evidence="2">Uncharacterized protein</fullName>
    </submittedName>
</protein>
<dbReference type="PATRIC" id="fig|1286171.3.peg.427"/>
<gene>
    <name evidence="2" type="ORF">EAL2_c04840</name>
</gene>
<dbReference type="AlphaFoldDB" id="W8U498"/>
<reference evidence="2 3" key="1">
    <citation type="journal article" date="2014" name="Genome Announc.">
        <title>Complete Genome Sequence of Amino Acid-Utilizing Eubacterium acidaminophilum al-2 (DSM 3953).</title>
        <authorList>
            <person name="Poehlein A."/>
            <person name="Andreesen J.R."/>
            <person name="Daniel R."/>
        </authorList>
    </citation>
    <scope>NUCLEOTIDE SEQUENCE [LARGE SCALE GENOMIC DNA]</scope>
    <source>
        <strain evidence="2 3">DSM 3953</strain>
    </source>
</reference>
<dbReference type="STRING" id="1286171.EAL2_c04840"/>
<dbReference type="Proteomes" id="UP000019591">
    <property type="component" value="Chromosome"/>
</dbReference>
<dbReference type="eggNOG" id="ENOG5032S8E">
    <property type="taxonomic scope" value="Bacteria"/>
</dbReference>
<dbReference type="KEGG" id="eac:EAL2_c04840"/>
<accession>W8U498</accession>
<sequence length="78" mass="9583">MRKELTQTRQKKKKLMEKRALIDEQLELLSLREEELENEEVVIVFREANITLEELMEQFKQLKQEKKEKTVYEKNMEV</sequence>
<evidence type="ECO:0000256" key="1">
    <source>
        <dbReference type="SAM" id="Coils"/>
    </source>
</evidence>
<feature type="coiled-coil region" evidence="1">
    <location>
        <begin position="19"/>
        <end position="72"/>
    </location>
</feature>
<evidence type="ECO:0000313" key="3">
    <source>
        <dbReference type="Proteomes" id="UP000019591"/>
    </source>
</evidence>
<keyword evidence="1" id="KW-0175">Coiled coil</keyword>
<dbReference type="EMBL" id="CP007452">
    <property type="protein sequence ID" value="AHM55786.1"/>
    <property type="molecule type" value="Genomic_DNA"/>
</dbReference>
<evidence type="ECO:0000313" key="2">
    <source>
        <dbReference type="EMBL" id="AHM55786.1"/>
    </source>
</evidence>
<name>W8U498_PEPAC</name>
<dbReference type="HOGENOM" id="CLU_184384_0_0_9"/>
<dbReference type="RefSeq" id="WP_025434820.1">
    <property type="nucleotide sequence ID" value="NZ_CP007452.1"/>
</dbReference>
<proteinExistence type="predicted"/>